<keyword evidence="2" id="KW-0378">Hydrolase</keyword>
<evidence type="ECO:0000259" key="1">
    <source>
        <dbReference type="Pfam" id="PF00271"/>
    </source>
</evidence>
<proteinExistence type="predicted"/>
<accession>A0A8H5NQS3</accession>
<evidence type="ECO:0000313" key="3">
    <source>
        <dbReference type="Proteomes" id="UP000544095"/>
    </source>
</evidence>
<reference evidence="2 3" key="1">
    <citation type="submission" date="2020-05" db="EMBL/GenBank/DDBJ databases">
        <title>Identification and distribution of gene clusters putatively required for synthesis of sphingolipid metabolism inhibitors in phylogenetically diverse species of the filamentous fungus Fusarium.</title>
        <authorList>
            <person name="Kim H.-S."/>
            <person name="Busman M."/>
            <person name="Brown D.W."/>
            <person name="Divon H."/>
            <person name="Uhlig S."/>
            <person name="Proctor R.H."/>
        </authorList>
    </citation>
    <scope>NUCLEOTIDE SEQUENCE [LARGE SCALE GENOMIC DNA]</scope>
    <source>
        <strain evidence="2 3">NRRL 25211</strain>
    </source>
</reference>
<sequence>MIAETGNGNGQGQTRIERTYHEVVNILHVAGFDIVTIRPSTKQSEKDEILEAWNNPHSGLQVFVANINNLNAGINMHECCHRGIFISWRLNMKVNMQCTGRLVRIGQKKKVVWKSVRSKICARSDVPHP</sequence>
<evidence type="ECO:0000313" key="2">
    <source>
        <dbReference type="EMBL" id="KAF5575347.1"/>
    </source>
</evidence>
<dbReference type="SUPFAM" id="SSF52540">
    <property type="entry name" value="P-loop containing nucleoside triphosphate hydrolases"/>
    <property type="match status" value="1"/>
</dbReference>
<dbReference type="EMBL" id="JAAOAR010000684">
    <property type="protein sequence ID" value="KAF5575347.1"/>
    <property type="molecule type" value="Genomic_DNA"/>
</dbReference>
<dbReference type="GO" id="GO:0004386">
    <property type="term" value="F:helicase activity"/>
    <property type="evidence" value="ECO:0007669"/>
    <property type="project" value="UniProtKB-KW"/>
</dbReference>
<comment type="caution">
    <text evidence="2">The sequence shown here is derived from an EMBL/GenBank/DDBJ whole genome shotgun (WGS) entry which is preliminary data.</text>
</comment>
<feature type="domain" description="Helicase C-terminal" evidence="1">
    <location>
        <begin position="25"/>
        <end position="106"/>
    </location>
</feature>
<gene>
    <name evidence="2" type="ORF">FPANT_11380</name>
</gene>
<organism evidence="2 3">
    <name type="scientific">Fusarium pseudoanthophilum</name>
    <dbReference type="NCBI Taxonomy" id="48495"/>
    <lineage>
        <taxon>Eukaryota</taxon>
        <taxon>Fungi</taxon>
        <taxon>Dikarya</taxon>
        <taxon>Ascomycota</taxon>
        <taxon>Pezizomycotina</taxon>
        <taxon>Sordariomycetes</taxon>
        <taxon>Hypocreomycetidae</taxon>
        <taxon>Hypocreales</taxon>
        <taxon>Nectriaceae</taxon>
        <taxon>Fusarium</taxon>
        <taxon>Fusarium fujikuroi species complex</taxon>
    </lineage>
</organism>
<dbReference type="InterPro" id="IPR001650">
    <property type="entry name" value="Helicase_C-like"/>
</dbReference>
<dbReference type="Gene3D" id="3.40.50.300">
    <property type="entry name" value="P-loop containing nucleotide triphosphate hydrolases"/>
    <property type="match status" value="1"/>
</dbReference>
<keyword evidence="3" id="KW-1185">Reference proteome</keyword>
<dbReference type="Proteomes" id="UP000544095">
    <property type="component" value="Unassembled WGS sequence"/>
</dbReference>
<keyword evidence="2" id="KW-0347">Helicase</keyword>
<dbReference type="Pfam" id="PF00271">
    <property type="entry name" value="Helicase_C"/>
    <property type="match status" value="1"/>
</dbReference>
<protein>
    <submittedName>
        <fullName evidence="2">Snf2 family helicase</fullName>
    </submittedName>
</protein>
<name>A0A8H5NQS3_9HYPO</name>
<keyword evidence="2" id="KW-0547">Nucleotide-binding</keyword>
<dbReference type="AlphaFoldDB" id="A0A8H5NQS3"/>
<dbReference type="InterPro" id="IPR027417">
    <property type="entry name" value="P-loop_NTPase"/>
</dbReference>
<keyword evidence="2" id="KW-0067">ATP-binding</keyword>